<dbReference type="AlphaFoldDB" id="A0A7C8MM93"/>
<accession>A0A7C8MM93</accession>
<reference evidence="3 4" key="1">
    <citation type="submission" date="2019-12" db="EMBL/GenBank/DDBJ databases">
        <title>Draft genome sequence of the ascomycete Xylaria multiplex DSM 110363.</title>
        <authorList>
            <person name="Buettner E."/>
            <person name="Kellner H."/>
        </authorList>
    </citation>
    <scope>NUCLEOTIDE SEQUENCE [LARGE SCALE GENOMIC DNA]</scope>
    <source>
        <strain evidence="3 4">DSM 110363</strain>
    </source>
</reference>
<evidence type="ECO:0000256" key="1">
    <source>
        <dbReference type="SAM" id="MobiDB-lite"/>
    </source>
</evidence>
<feature type="compositionally biased region" description="Basic and acidic residues" evidence="1">
    <location>
        <begin position="643"/>
        <end position="658"/>
    </location>
</feature>
<keyword evidence="4" id="KW-1185">Reference proteome</keyword>
<name>A0A7C8MM93_9PEZI</name>
<gene>
    <name evidence="3" type="ORF">GQX73_g9944</name>
</gene>
<keyword evidence="2" id="KW-1133">Transmembrane helix</keyword>
<evidence type="ECO:0000313" key="4">
    <source>
        <dbReference type="Proteomes" id="UP000481858"/>
    </source>
</evidence>
<feature type="compositionally biased region" description="Polar residues" evidence="1">
    <location>
        <begin position="391"/>
        <end position="402"/>
    </location>
</feature>
<feature type="transmembrane region" description="Helical" evidence="2">
    <location>
        <begin position="900"/>
        <end position="922"/>
    </location>
</feature>
<feature type="compositionally biased region" description="Polar residues" evidence="1">
    <location>
        <begin position="782"/>
        <end position="792"/>
    </location>
</feature>
<feature type="region of interest" description="Disordered" evidence="1">
    <location>
        <begin position="609"/>
        <end position="670"/>
    </location>
</feature>
<feature type="transmembrane region" description="Helical" evidence="2">
    <location>
        <begin position="854"/>
        <end position="879"/>
    </location>
</feature>
<feature type="compositionally biased region" description="Polar residues" evidence="1">
    <location>
        <begin position="60"/>
        <end position="72"/>
    </location>
</feature>
<organism evidence="3 4">
    <name type="scientific">Xylaria multiplex</name>
    <dbReference type="NCBI Taxonomy" id="323545"/>
    <lineage>
        <taxon>Eukaryota</taxon>
        <taxon>Fungi</taxon>
        <taxon>Dikarya</taxon>
        <taxon>Ascomycota</taxon>
        <taxon>Pezizomycotina</taxon>
        <taxon>Sordariomycetes</taxon>
        <taxon>Xylariomycetidae</taxon>
        <taxon>Xylariales</taxon>
        <taxon>Xylariaceae</taxon>
        <taxon>Xylaria</taxon>
    </lineage>
</organism>
<dbReference type="InParanoid" id="A0A7C8MM93"/>
<feature type="compositionally biased region" description="Basic and acidic residues" evidence="1">
    <location>
        <begin position="1"/>
        <end position="12"/>
    </location>
</feature>
<dbReference type="Proteomes" id="UP000481858">
    <property type="component" value="Unassembled WGS sequence"/>
</dbReference>
<comment type="caution">
    <text evidence="3">The sequence shown here is derived from an EMBL/GenBank/DDBJ whole genome shotgun (WGS) entry which is preliminary data.</text>
</comment>
<keyword evidence="2" id="KW-0812">Transmembrane</keyword>
<feature type="compositionally biased region" description="Basic and acidic residues" evidence="1">
    <location>
        <begin position="800"/>
        <end position="817"/>
    </location>
</feature>
<feature type="compositionally biased region" description="Low complexity" evidence="1">
    <location>
        <begin position="76"/>
        <end position="93"/>
    </location>
</feature>
<dbReference type="OrthoDB" id="5353066at2759"/>
<evidence type="ECO:0000256" key="2">
    <source>
        <dbReference type="SAM" id="Phobius"/>
    </source>
</evidence>
<feature type="region of interest" description="Disordered" evidence="1">
    <location>
        <begin position="336"/>
        <end position="409"/>
    </location>
</feature>
<proteinExistence type="predicted"/>
<feature type="region of interest" description="Disordered" evidence="1">
    <location>
        <begin position="1"/>
        <end position="117"/>
    </location>
</feature>
<evidence type="ECO:0000313" key="3">
    <source>
        <dbReference type="EMBL" id="KAF2963627.1"/>
    </source>
</evidence>
<feature type="region of interest" description="Disordered" evidence="1">
    <location>
        <begin position="688"/>
        <end position="738"/>
    </location>
</feature>
<sequence>MAEVKAHADGDHSPPTQEASPMGAPPPQLGLEVKLSTPKLVQSPTPRGQRFSKLSDAYFNITSRQGSNSTIRKVSDPSQSSSAGPSLSPLAGPRPAKSQDDLQTPGSASGMRNCVKKDRRASFDSIDLLGDLSPRMGRRDITRLSLSKQIENELGNLNEQSQDTTNSTIEGILAQYDGRISSLKEGYDKSREHRSKAEFAISQPPLGSLPEFPPMDMQFTSGVCYIEYDSPVLDSSVTDSQHLLDAEAQAHELEEARRALVPLPLKLAQPHRGVELSRGENYPSLRNKGASRVYGGESRVYNPFMEREDDSYKTYLQSPIERDISQRLRRVSDYAGYGTSTSHSQNVDEDFAAQQGPPQGEIFSQYGASKASTGEKPLRHIKVVIGREPETLTNSQGYSNPQDDAEDGDWITEATSDAGFGFASRPLSRRPLTGEFKKAGSSLADYSDDDYEGVADRFGSQERIIRYPSSDGKDKSYNTTRSKESKFTALLSRRCNASPESLGHHWGNTITQATGQFRPQILRKDENPFREVSSKRSVTSGRLVFNFDENAPPRYEFRDSVSEYEVVAASTKANCETRQFDTKGSILSQVSDLGKENLLSTTDARFDKSADLDADRNPSGGFSQQNKACQAPPRGQDKGFSIYEKDRREQLKERDERQFASGSSYYDQPSANSVRSKFDFELLSLDHAQQKNKRQRSSGETNETESAAARLKRKQSVRSRDLEKSPLEPPPKAFFTSPDLSLNFSSPYWLTRNLDQDGTPTPFAMGYSNGSAYDRSRKNRKVSSSGTGDNSPSLSARFAARRDRRDRSKRLLEDTNYHPRGKPWCKPRNKPPPVLIVPDDYVSDRANNARQSCFYLLAILSILPFVGVLVLSGAFSEALKWATQGEVDRLTTRQRRFIKWMLLAECIFYTGGVVTVVVYFVVRSKIQN</sequence>
<protein>
    <submittedName>
        <fullName evidence="3">Uncharacterized protein</fullName>
    </submittedName>
</protein>
<feature type="compositionally biased region" description="Polar residues" evidence="1">
    <location>
        <begin position="660"/>
        <end position="670"/>
    </location>
</feature>
<dbReference type="EMBL" id="WUBL01000191">
    <property type="protein sequence ID" value="KAF2963627.1"/>
    <property type="molecule type" value="Genomic_DNA"/>
</dbReference>
<feature type="region of interest" description="Disordered" evidence="1">
    <location>
        <begin position="761"/>
        <end position="824"/>
    </location>
</feature>
<keyword evidence="2" id="KW-0472">Membrane</keyword>